<organism evidence="17 18">
    <name type="scientific">Tautonia sociabilis</name>
    <dbReference type="NCBI Taxonomy" id="2080755"/>
    <lineage>
        <taxon>Bacteria</taxon>
        <taxon>Pseudomonadati</taxon>
        <taxon>Planctomycetota</taxon>
        <taxon>Planctomycetia</taxon>
        <taxon>Isosphaerales</taxon>
        <taxon>Isosphaeraceae</taxon>
        <taxon>Tautonia</taxon>
    </lineage>
</organism>
<evidence type="ECO:0000256" key="6">
    <source>
        <dbReference type="ARBA" id="ARBA00022729"/>
    </source>
</evidence>
<feature type="binding site" description="axial binding residue" evidence="14">
    <location>
        <position position="233"/>
    </location>
    <ligand>
        <name>heme c</name>
        <dbReference type="ChEBI" id="CHEBI:61717"/>
        <label>2</label>
    </ligand>
    <ligandPart>
        <name>Fe</name>
        <dbReference type="ChEBI" id="CHEBI:18248"/>
    </ligandPart>
</feature>
<evidence type="ECO:0000256" key="3">
    <source>
        <dbReference type="ARBA" id="ARBA00022448"/>
    </source>
</evidence>
<comment type="subcellular location">
    <subcellularLocation>
        <location evidence="1">Periplasm</location>
    </subcellularLocation>
</comment>
<dbReference type="GO" id="GO:0020037">
    <property type="term" value="F:heme binding"/>
    <property type="evidence" value="ECO:0007669"/>
    <property type="project" value="InterPro"/>
</dbReference>
<feature type="domain" description="Cytochrome c" evidence="16">
    <location>
        <begin position="56"/>
        <end position="163"/>
    </location>
</feature>
<comment type="pathway">
    <text evidence="2">One-carbon metabolism; methylamine degradation.</text>
</comment>
<feature type="compositionally biased region" description="Low complexity" evidence="15">
    <location>
        <begin position="16"/>
        <end position="27"/>
    </location>
</feature>
<accession>A0A432ME62</accession>
<evidence type="ECO:0000256" key="8">
    <source>
        <dbReference type="ARBA" id="ARBA00022982"/>
    </source>
</evidence>
<evidence type="ECO:0000256" key="2">
    <source>
        <dbReference type="ARBA" id="ARBA00004856"/>
    </source>
</evidence>
<dbReference type="FunFam" id="1.10.760.10:FF:000019">
    <property type="entry name" value="Di-heme cytochrome C peroxidase"/>
    <property type="match status" value="1"/>
</dbReference>
<dbReference type="GO" id="GO:0009055">
    <property type="term" value="F:electron transfer activity"/>
    <property type="evidence" value="ECO:0007669"/>
    <property type="project" value="InterPro"/>
</dbReference>
<dbReference type="Pfam" id="PF03150">
    <property type="entry name" value="CCP_MauG"/>
    <property type="match status" value="1"/>
</dbReference>
<evidence type="ECO:0000256" key="5">
    <source>
        <dbReference type="ARBA" id="ARBA00022723"/>
    </source>
</evidence>
<reference evidence="17 18" key="2">
    <citation type="submission" date="2019-01" db="EMBL/GenBank/DDBJ databases">
        <title>Tautonia sociabilis, a novel thermotolerant planctomycete of Isosphaeraceae family, isolated from a 4000 m deep subterranean habitat.</title>
        <authorList>
            <person name="Kovaleva O.L."/>
            <person name="Elcheninov A.G."/>
            <person name="Van Heerden E."/>
            <person name="Toshchakov S.V."/>
            <person name="Novikov A."/>
            <person name="Bonch-Osmolovskaya E.A."/>
            <person name="Kublanov I.V."/>
        </authorList>
    </citation>
    <scope>NUCLEOTIDE SEQUENCE [LARGE SCALE GENOMIC DNA]</scope>
    <source>
        <strain evidence="17 18">GM2012</strain>
    </source>
</reference>
<dbReference type="GO" id="GO:0004130">
    <property type="term" value="F:cytochrome-c peroxidase activity"/>
    <property type="evidence" value="ECO:0007669"/>
    <property type="project" value="TreeGrafter"/>
</dbReference>
<feature type="region of interest" description="Disordered" evidence="15">
    <location>
        <begin position="16"/>
        <end position="35"/>
    </location>
</feature>
<comment type="caution">
    <text evidence="17">The sequence shown here is derived from an EMBL/GenBank/DDBJ whole genome shotgun (WGS) entry which is preliminary data.</text>
</comment>
<evidence type="ECO:0000256" key="4">
    <source>
        <dbReference type="ARBA" id="ARBA00022617"/>
    </source>
</evidence>
<dbReference type="Gene3D" id="1.10.760.10">
    <property type="entry name" value="Cytochrome c-like domain"/>
    <property type="match status" value="2"/>
</dbReference>
<dbReference type="InterPro" id="IPR004852">
    <property type="entry name" value="Di-haem_cyt_c_peroxidsae"/>
</dbReference>
<evidence type="ECO:0000256" key="12">
    <source>
        <dbReference type="ARBA" id="ARBA00073576"/>
    </source>
</evidence>
<dbReference type="InterPro" id="IPR026259">
    <property type="entry name" value="MauG/Cytc_peroxidase"/>
</dbReference>
<sequence>MGLGLAATTGIGLARTTAPAAPSAGPAPAWPPPQEPEVPLGLIPVFWPDDNPYSPAKAELGRYLYFDTRLSSDNTISCASCHEPSKAFTDSSPVSTGIRSQKGGRSAPTVINRAFTTLQFWDGRAASLEDQAIGPLANPLEMTLETEESKAHEAVVARIRGIPGYRPLFEEAFGSEEISLDRVAKAIATFERTVYSGNSPYDRYKAGEDGAMTEAQLRGMDVFFNKAACDACHLGFNFSDESFVNIGIGYDPNTGTFADEGRFAVTKNPKDLGAFKTPTLREIEHTGPYMHDGSLTTLEQVVEHYNKGGIPNPTIDQRMKPLNLTEGEKADLVAFLQALSGEGWQHIEAPAEFPH</sequence>
<dbReference type="EMBL" id="RYZH01000060">
    <property type="protein sequence ID" value="RUL83429.1"/>
    <property type="molecule type" value="Genomic_DNA"/>
</dbReference>
<evidence type="ECO:0000313" key="17">
    <source>
        <dbReference type="EMBL" id="RUL83429.1"/>
    </source>
</evidence>
<dbReference type="InterPro" id="IPR051395">
    <property type="entry name" value="Cytochrome_c_Peroxidase/MauG"/>
</dbReference>
<feature type="domain" description="Cytochrome c" evidence="16">
    <location>
        <begin position="214"/>
        <end position="340"/>
    </location>
</feature>
<evidence type="ECO:0000259" key="16">
    <source>
        <dbReference type="PROSITE" id="PS51007"/>
    </source>
</evidence>
<comment type="PTM">
    <text evidence="13">Binds 2 heme groups per subunit.</text>
</comment>
<dbReference type="AlphaFoldDB" id="A0A432ME62"/>
<gene>
    <name evidence="17" type="ORF">TsocGM_22100</name>
</gene>
<dbReference type="Proteomes" id="UP000280296">
    <property type="component" value="Unassembled WGS sequence"/>
</dbReference>
<reference evidence="17 18" key="1">
    <citation type="submission" date="2018-12" db="EMBL/GenBank/DDBJ databases">
        <authorList>
            <person name="Toschakov S.V."/>
        </authorList>
    </citation>
    <scope>NUCLEOTIDE SEQUENCE [LARGE SCALE GENOMIC DNA]</scope>
    <source>
        <strain evidence="17 18">GM2012</strain>
    </source>
</reference>
<dbReference type="InterPro" id="IPR009056">
    <property type="entry name" value="Cyt_c-like_dom"/>
</dbReference>
<evidence type="ECO:0000256" key="9">
    <source>
        <dbReference type="ARBA" id="ARBA00023002"/>
    </source>
</evidence>
<dbReference type="PANTHER" id="PTHR30600">
    <property type="entry name" value="CYTOCHROME C PEROXIDASE-RELATED"/>
    <property type="match status" value="1"/>
</dbReference>
<evidence type="ECO:0000256" key="13">
    <source>
        <dbReference type="PIRSR" id="PIRSR000294-1"/>
    </source>
</evidence>
<feature type="binding site" description="axial binding residue" evidence="14">
    <location>
        <position position="82"/>
    </location>
    <ligand>
        <name>heme c</name>
        <dbReference type="ChEBI" id="CHEBI:61717"/>
        <label>1</label>
    </ligand>
    <ligandPart>
        <name>Fe</name>
        <dbReference type="ChEBI" id="CHEBI:18248"/>
    </ligandPart>
</feature>
<proteinExistence type="predicted"/>
<keyword evidence="10 14" id="KW-0408">Iron</keyword>
<keyword evidence="8" id="KW-0249">Electron transport</keyword>
<name>A0A432ME62_9BACT</name>
<keyword evidence="17" id="KW-0575">Peroxidase</keyword>
<feature type="binding site" description="covalent" evidence="13">
    <location>
        <position position="78"/>
    </location>
    <ligand>
        <name>heme c</name>
        <dbReference type="ChEBI" id="CHEBI:61717"/>
        <label>1</label>
    </ligand>
</feature>
<comment type="cofactor">
    <cofactor evidence="13">
        <name>heme</name>
        <dbReference type="ChEBI" id="CHEBI:30413"/>
    </cofactor>
    <text evidence="13">Binds 2 heme groups.</text>
</comment>
<keyword evidence="9" id="KW-0560">Oxidoreductase</keyword>
<keyword evidence="3" id="KW-0813">Transport</keyword>
<evidence type="ECO:0000256" key="11">
    <source>
        <dbReference type="ARBA" id="ARBA00058991"/>
    </source>
</evidence>
<keyword evidence="18" id="KW-1185">Reference proteome</keyword>
<dbReference type="InterPro" id="IPR036909">
    <property type="entry name" value="Cyt_c-like_dom_sf"/>
</dbReference>
<evidence type="ECO:0000256" key="10">
    <source>
        <dbReference type="ARBA" id="ARBA00023004"/>
    </source>
</evidence>
<evidence type="ECO:0000256" key="15">
    <source>
        <dbReference type="SAM" id="MobiDB-lite"/>
    </source>
</evidence>
<evidence type="ECO:0000256" key="1">
    <source>
        <dbReference type="ARBA" id="ARBA00004418"/>
    </source>
</evidence>
<feature type="binding site" description="covalent" evidence="13">
    <location>
        <position position="229"/>
    </location>
    <ligand>
        <name>heme c</name>
        <dbReference type="ChEBI" id="CHEBI:61717"/>
        <label>2</label>
    </ligand>
</feature>
<dbReference type="SUPFAM" id="SSF46626">
    <property type="entry name" value="Cytochrome c"/>
    <property type="match status" value="2"/>
</dbReference>
<protein>
    <recommendedName>
        <fullName evidence="12">Methylamine utilization protein MauG</fullName>
    </recommendedName>
</protein>
<keyword evidence="6" id="KW-0732">Signal</keyword>
<dbReference type="PANTHER" id="PTHR30600:SF10">
    <property type="entry name" value="BLL6722 PROTEIN"/>
    <property type="match status" value="1"/>
</dbReference>
<feature type="binding site" description="covalent" evidence="13">
    <location>
        <position position="232"/>
    </location>
    <ligand>
        <name>heme c</name>
        <dbReference type="ChEBI" id="CHEBI:61717"/>
        <label>2</label>
    </ligand>
</feature>
<dbReference type="OrthoDB" id="9772811at2"/>
<dbReference type="PIRSF" id="PIRSF000294">
    <property type="entry name" value="Cytochrome-c_peroxidase"/>
    <property type="match status" value="1"/>
</dbReference>
<dbReference type="PROSITE" id="PS51007">
    <property type="entry name" value="CYTC"/>
    <property type="match status" value="2"/>
</dbReference>
<evidence type="ECO:0000256" key="7">
    <source>
        <dbReference type="ARBA" id="ARBA00022764"/>
    </source>
</evidence>
<dbReference type="GO" id="GO:0046872">
    <property type="term" value="F:metal ion binding"/>
    <property type="evidence" value="ECO:0007669"/>
    <property type="project" value="UniProtKB-KW"/>
</dbReference>
<comment type="function">
    <text evidence="11">Involved in methylamine metabolism. Essential for the maturation of the beta subunit of MADH, presumably via a step in the biosynthesis of tryptophan tryptophylquinone (TTQ), the cofactor of MADH.</text>
</comment>
<evidence type="ECO:0000313" key="18">
    <source>
        <dbReference type="Proteomes" id="UP000280296"/>
    </source>
</evidence>
<dbReference type="GO" id="GO:0042597">
    <property type="term" value="C:periplasmic space"/>
    <property type="evidence" value="ECO:0007669"/>
    <property type="project" value="UniProtKB-SubCell"/>
</dbReference>
<keyword evidence="7" id="KW-0574">Periplasm</keyword>
<feature type="binding site" description="covalent" evidence="13">
    <location>
        <position position="81"/>
    </location>
    <ligand>
        <name>heme c</name>
        <dbReference type="ChEBI" id="CHEBI:61717"/>
        <label>1</label>
    </ligand>
</feature>
<evidence type="ECO:0000256" key="14">
    <source>
        <dbReference type="PIRSR" id="PIRSR000294-2"/>
    </source>
</evidence>
<keyword evidence="5 14" id="KW-0479">Metal-binding</keyword>
<keyword evidence="4 13" id="KW-0349">Heme</keyword>